<dbReference type="SUPFAM" id="SSF56935">
    <property type="entry name" value="Porins"/>
    <property type="match status" value="1"/>
</dbReference>
<evidence type="ECO:0000256" key="6">
    <source>
        <dbReference type="ARBA" id="ARBA00022729"/>
    </source>
</evidence>
<reference evidence="17 18" key="1">
    <citation type="submission" date="2017-08" db="EMBL/GenBank/DDBJ databases">
        <authorList>
            <person name="Park S.-J."/>
            <person name="Kim H."/>
        </authorList>
    </citation>
    <scope>NUCLEOTIDE SEQUENCE [LARGE SCALE GENOMIC DNA]</scope>
    <source>
        <strain evidence="18">ye3</strain>
    </source>
</reference>
<evidence type="ECO:0000256" key="9">
    <source>
        <dbReference type="ARBA" id="ARBA00023170"/>
    </source>
</evidence>
<evidence type="ECO:0000313" key="17">
    <source>
        <dbReference type="EMBL" id="QAA92717.1"/>
    </source>
</evidence>
<evidence type="ECO:0000256" key="3">
    <source>
        <dbReference type="ARBA" id="ARBA00022448"/>
    </source>
</evidence>
<gene>
    <name evidence="17" type="ORF">CKA81_01795</name>
</gene>
<evidence type="ECO:0008006" key="19">
    <source>
        <dbReference type="Google" id="ProtNLM"/>
    </source>
</evidence>
<keyword evidence="7 12" id="KW-0798">TonB box</keyword>
<evidence type="ECO:0000256" key="8">
    <source>
        <dbReference type="ARBA" id="ARBA00023136"/>
    </source>
</evidence>
<dbReference type="PANTHER" id="PTHR30069">
    <property type="entry name" value="TONB-DEPENDENT OUTER MEMBRANE RECEPTOR"/>
    <property type="match status" value="1"/>
</dbReference>
<evidence type="ECO:0000256" key="7">
    <source>
        <dbReference type="ARBA" id="ARBA00023077"/>
    </source>
</evidence>
<comment type="subcellular location">
    <subcellularLocation>
        <location evidence="1 11">Cell outer membrane</location>
        <topology evidence="1 11">Multi-pass membrane protein</topology>
    </subcellularLocation>
</comment>
<dbReference type="NCBIfam" id="TIGR01786">
    <property type="entry name" value="TonB-hemlactrns"/>
    <property type="match status" value="1"/>
</dbReference>
<dbReference type="GO" id="GO:0015232">
    <property type="term" value="F:heme transmembrane transporter activity"/>
    <property type="evidence" value="ECO:0007669"/>
    <property type="project" value="InterPro"/>
</dbReference>
<comment type="similarity">
    <text evidence="2 11 12">Belongs to the TonB-dependent receptor family.</text>
</comment>
<dbReference type="NCBIfam" id="TIGR01785">
    <property type="entry name" value="TonB-hemin"/>
    <property type="match status" value="1"/>
</dbReference>
<dbReference type="CDD" id="cd01347">
    <property type="entry name" value="ligand_gated_channel"/>
    <property type="match status" value="1"/>
</dbReference>
<keyword evidence="6" id="KW-0732">Signal</keyword>
<dbReference type="InterPro" id="IPR010949">
    <property type="entry name" value="TonB_Hb/transfer/lactofer_rcpt"/>
</dbReference>
<feature type="transmembrane region" description="Helical" evidence="14">
    <location>
        <begin position="20"/>
        <end position="41"/>
    </location>
</feature>
<keyword evidence="4 11" id="KW-1134">Transmembrane beta strand</keyword>
<dbReference type="Pfam" id="PF00593">
    <property type="entry name" value="TonB_dep_Rec_b-barrel"/>
    <property type="match status" value="1"/>
</dbReference>
<dbReference type="InterPro" id="IPR011276">
    <property type="entry name" value="TonB_haem/Hb_rcpt"/>
</dbReference>
<evidence type="ECO:0000256" key="4">
    <source>
        <dbReference type="ARBA" id="ARBA00022452"/>
    </source>
</evidence>
<organism evidence="17 18">
    <name type="scientific">Pollutimonas thiosulfatoxidans</name>
    <dbReference type="NCBI Taxonomy" id="2028345"/>
    <lineage>
        <taxon>Bacteria</taxon>
        <taxon>Pseudomonadati</taxon>
        <taxon>Pseudomonadota</taxon>
        <taxon>Betaproteobacteria</taxon>
        <taxon>Burkholderiales</taxon>
        <taxon>Alcaligenaceae</taxon>
        <taxon>Pollutimonas</taxon>
    </lineage>
</organism>
<dbReference type="InterPro" id="IPR012910">
    <property type="entry name" value="Plug_dom"/>
</dbReference>
<dbReference type="PANTHER" id="PTHR30069:SF29">
    <property type="entry name" value="HEMOGLOBIN AND HEMOGLOBIN-HAPTOGLOBIN-BINDING PROTEIN 1-RELATED"/>
    <property type="match status" value="1"/>
</dbReference>
<dbReference type="InterPro" id="IPR000531">
    <property type="entry name" value="Beta-barrel_TonB"/>
</dbReference>
<keyword evidence="3 11" id="KW-0813">Transport</keyword>
<feature type="domain" description="TonB-dependent receptor-like beta-barrel" evidence="15">
    <location>
        <begin position="325"/>
        <end position="771"/>
    </location>
</feature>
<protein>
    <recommendedName>
        <fullName evidence="19">TonB-dependent receptor</fullName>
    </recommendedName>
</protein>
<dbReference type="GO" id="GO:0044718">
    <property type="term" value="P:siderophore transmembrane transport"/>
    <property type="evidence" value="ECO:0007669"/>
    <property type="project" value="TreeGrafter"/>
</dbReference>
<accession>A0A410G8V3</accession>
<dbReference type="GO" id="GO:0015344">
    <property type="term" value="F:siderophore uptake transmembrane transporter activity"/>
    <property type="evidence" value="ECO:0007669"/>
    <property type="project" value="TreeGrafter"/>
</dbReference>
<feature type="region of interest" description="Disordered" evidence="13">
    <location>
        <begin position="309"/>
        <end position="329"/>
    </location>
</feature>
<dbReference type="InterPro" id="IPR037066">
    <property type="entry name" value="Plug_dom_sf"/>
</dbReference>
<evidence type="ECO:0000256" key="14">
    <source>
        <dbReference type="SAM" id="Phobius"/>
    </source>
</evidence>
<dbReference type="Gene3D" id="2.170.130.10">
    <property type="entry name" value="TonB-dependent receptor, plug domain"/>
    <property type="match status" value="1"/>
</dbReference>
<dbReference type="EMBL" id="CP022987">
    <property type="protein sequence ID" value="QAA92717.1"/>
    <property type="molecule type" value="Genomic_DNA"/>
</dbReference>
<keyword evidence="18" id="KW-1185">Reference proteome</keyword>
<keyword evidence="14" id="KW-1133">Transmembrane helix</keyword>
<evidence type="ECO:0000256" key="13">
    <source>
        <dbReference type="SAM" id="MobiDB-lite"/>
    </source>
</evidence>
<dbReference type="AlphaFoldDB" id="A0A410G8V3"/>
<keyword evidence="9" id="KW-0675">Receptor</keyword>
<proteinExistence type="inferred from homology"/>
<evidence type="ECO:0000256" key="10">
    <source>
        <dbReference type="ARBA" id="ARBA00023237"/>
    </source>
</evidence>
<sequence>MPNKGNVALQDLTPFPIPLVLILGIEIVIIRVWCFQLLGLIKIMGKSIVWWGGVFAALVAVQAGAQEVSASSTATEAAVPSLAPLRVQGQKLEETLPEGSTITTRQQLDERSINSWEDFSNRGEPGVNYSAVTKSINIRGMDQDRVVTRVDGIRIPWLNDGARGEKGGLNTINFNTLSSIDLVRAAGSPQSGSLVGYLDLRTLSPDDLLWPNKDFGALVKSGYDSADDSWGADAALAGRLGAGDTSWLVQAGQRKGHELDNQGRVGGYGKLREKRNPTDYTQRNVLLKLQHDLNLEHRLIASGEYFKRDSTTDNRHDQGDDSSFFTGNNSTDEASLRKRAVLAYEFRSVDDKAAVNSGDIKIYWQRSSQQSMQTAFRKPDPRGAVSFGPFNPVGVIYQYAYPYGPYGRDYSVEETGYGLLSEWDGFLTSGAVQHHWAAGGEWYGNRVEQNAGGYDNCPATLTPGGPLGPRACEFLHVNQADVANAEGRQWALWAQDEISWLDGKYALTPALRFDSYRYTPEASDAYASNPNANVAQLGENSGNRVSPSVLARYAPQEALSFYAKYGYGYKAPSATQLYMNYGAPGTYLRTGDPNLKAEISRGWELGMDAGDADLGGRLSIFENRYKDFIDEEVALDPTSPAWNPAWTDLYPMGVFGYVNRSRVRIYGAEASGHWDMTNNWYTWGAVAWTRGKDQDTGRYLNSVAPMKATLAVGWRSEQWGAEALTTLVKRRSEVEQDTDFKAPGYGLVDLSTWWKPQAVKGLRLQAGVYNLFDKKYWNALDVQAGQRDTRLTDYYTQPGRSVRLTLTYQY</sequence>
<dbReference type="Proteomes" id="UP000283474">
    <property type="component" value="Chromosome"/>
</dbReference>
<dbReference type="GO" id="GO:0009279">
    <property type="term" value="C:cell outer membrane"/>
    <property type="evidence" value="ECO:0007669"/>
    <property type="project" value="UniProtKB-SubCell"/>
</dbReference>
<dbReference type="InterPro" id="IPR036942">
    <property type="entry name" value="Beta-barrel_TonB_sf"/>
</dbReference>
<evidence type="ECO:0000313" key="18">
    <source>
        <dbReference type="Proteomes" id="UP000283474"/>
    </source>
</evidence>
<dbReference type="PROSITE" id="PS52016">
    <property type="entry name" value="TONB_DEPENDENT_REC_3"/>
    <property type="match status" value="1"/>
</dbReference>
<feature type="transmembrane region" description="Helical" evidence="14">
    <location>
        <begin position="48"/>
        <end position="65"/>
    </location>
</feature>
<keyword evidence="5 11" id="KW-0812">Transmembrane</keyword>
<dbReference type="OrthoDB" id="9764669at2"/>
<name>A0A410G8V3_9BURK</name>
<evidence type="ECO:0000256" key="12">
    <source>
        <dbReference type="RuleBase" id="RU003357"/>
    </source>
</evidence>
<evidence type="ECO:0000259" key="16">
    <source>
        <dbReference type="Pfam" id="PF07715"/>
    </source>
</evidence>
<evidence type="ECO:0000259" key="15">
    <source>
        <dbReference type="Pfam" id="PF00593"/>
    </source>
</evidence>
<evidence type="ECO:0000256" key="2">
    <source>
        <dbReference type="ARBA" id="ARBA00009810"/>
    </source>
</evidence>
<dbReference type="Gene3D" id="2.40.170.20">
    <property type="entry name" value="TonB-dependent receptor, beta-barrel domain"/>
    <property type="match status" value="1"/>
</dbReference>
<feature type="compositionally biased region" description="Basic and acidic residues" evidence="13">
    <location>
        <begin position="309"/>
        <end position="319"/>
    </location>
</feature>
<keyword evidence="10 11" id="KW-0998">Cell outer membrane</keyword>
<dbReference type="InterPro" id="IPR039426">
    <property type="entry name" value="TonB-dep_rcpt-like"/>
</dbReference>
<feature type="domain" description="TonB-dependent receptor plug" evidence="16">
    <location>
        <begin position="96"/>
        <end position="193"/>
    </location>
</feature>
<keyword evidence="8 11" id="KW-0472">Membrane</keyword>
<evidence type="ECO:0000256" key="1">
    <source>
        <dbReference type="ARBA" id="ARBA00004571"/>
    </source>
</evidence>
<evidence type="ECO:0000256" key="5">
    <source>
        <dbReference type="ARBA" id="ARBA00022692"/>
    </source>
</evidence>
<dbReference type="KEGG" id="pus:CKA81_01795"/>
<dbReference type="Pfam" id="PF07715">
    <property type="entry name" value="Plug"/>
    <property type="match status" value="1"/>
</dbReference>
<evidence type="ECO:0000256" key="11">
    <source>
        <dbReference type="PROSITE-ProRule" id="PRU01360"/>
    </source>
</evidence>
<feature type="region of interest" description="Disordered" evidence="13">
    <location>
        <begin position="253"/>
        <end position="275"/>
    </location>
</feature>